<feature type="region of interest" description="Disordered" evidence="1">
    <location>
        <begin position="108"/>
        <end position="128"/>
    </location>
</feature>
<protein>
    <submittedName>
        <fullName evidence="3">Uncharacterized protein</fullName>
    </submittedName>
</protein>
<dbReference type="RefSeq" id="WP_345369342.1">
    <property type="nucleotide sequence ID" value="NZ_BAABJX010000016.1"/>
</dbReference>
<dbReference type="Proteomes" id="UP001500298">
    <property type="component" value="Unassembled WGS sequence"/>
</dbReference>
<sequence>MKFIELVQKAIQFRWLIQIIINLIVSGVNLVKNKEALQKAGEKLKKIFGQVELTEDNIEMAVETIELLEKSGGGIRKLHELLKEADEEGYLDRLDEVIRPGLVQAKAAAGKDPEAGEFQTFRTNTTKR</sequence>
<comment type="caution">
    <text evidence="3">The sequence shown here is derived from an EMBL/GenBank/DDBJ whole genome shotgun (WGS) entry which is preliminary data.</text>
</comment>
<feature type="transmembrane region" description="Helical" evidence="2">
    <location>
        <begin position="12"/>
        <end position="31"/>
    </location>
</feature>
<dbReference type="EMBL" id="BAABJX010000016">
    <property type="protein sequence ID" value="GAA4825609.1"/>
    <property type="molecule type" value="Genomic_DNA"/>
</dbReference>
<accession>A0ABP9D583</accession>
<keyword evidence="2" id="KW-0812">Transmembrane</keyword>
<evidence type="ECO:0000256" key="2">
    <source>
        <dbReference type="SAM" id="Phobius"/>
    </source>
</evidence>
<organism evidence="3 4">
    <name type="scientific">Algivirga pacifica</name>
    <dbReference type="NCBI Taxonomy" id="1162670"/>
    <lineage>
        <taxon>Bacteria</taxon>
        <taxon>Pseudomonadati</taxon>
        <taxon>Bacteroidota</taxon>
        <taxon>Cytophagia</taxon>
        <taxon>Cytophagales</taxon>
        <taxon>Flammeovirgaceae</taxon>
        <taxon>Algivirga</taxon>
    </lineage>
</organism>
<evidence type="ECO:0000313" key="3">
    <source>
        <dbReference type="EMBL" id="GAA4825609.1"/>
    </source>
</evidence>
<keyword evidence="2" id="KW-1133">Transmembrane helix</keyword>
<reference evidence="4" key="1">
    <citation type="journal article" date="2019" name="Int. J. Syst. Evol. Microbiol.">
        <title>The Global Catalogue of Microorganisms (GCM) 10K type strain sequencing project: providing services to taxonomists for standard genome sequencing and annotation.</title>
        <authorList>
            <consortium name="The Broad Institute Genomics Platform"/>
            <consortium name="The Broad Institute Genome Sequencing Center for Infectious Disease"/>
            <person name="Wu L."/>
            <person name="Ma J."/>
        </authorList>
    </citation>
    <scope>NUCLEOTIDE SEQUENCE [LARGE SCALE GENOMIC DNA]</scope>
    <source>
        <strain evidence="4">JCM 18326</strain>
    </source>
</reference>
<keyword evidence="4" id="KW-1185">Reference proteome</keyword>
<proteinExistence type="predicted"/>
<keyword evidence="2" id="KW-0472">Membrane</keyword>
<evidence type="ECO:0000313" key="4">
    <source>
        <dbReference type="Proteomes" id="UP001500298"/>
    </source>
</evidence>
<evidence type="ECO:0000256" key="1">
    <source>
        <dbReference type="SAM" id="MobiDB-lite"/>
    </source>
</evidence>
<gene>
    <name evidence="3" type="ORF">GCM10023331_07640</name>
</gene>
<name>A0ABP9D583_9BACT</name>